<protein>
    <recommendedName>
        <fullName evidence="8">Cytosine-specific methyltransferase</fullName>
        <ecNumber evidence="8">2.1.1.37</ecNumber>
    </recommendedName>
</protein>
<dbReference type="Proteomes" id="UP001317742">
    <property type="component" value="Chromosome"/>
</dbReference>
<dbReference type="EC" id="2.1.1.37" evidence="8"/>
<evidence type="ECO:0000256" key="7">
    <source>
        <dbReference type="RuleBase" id="RU000416"/>
    </source>
</evidence>
<dbReference type="PROSITE" id="PS51679">
    <property type="entry name" value="SAM_MT_C5"/>
    <property type="match status" value="1"/>
</dbReference>
<keyword evidence="10" id="KW-1185">Reference proteome</keyword>
<keyword evidence="3 6" id="KW-0949">S-adenosyl-L-methionine</keyword>
<dbReference type="Gene3D" id="3.40.50.150">
    <property type="entry name" value="Vaccinia Virus protein VP39"/>
    <property type="match status" value="1"/>
</dbReference>
<dbReference type="PANTHER" id="PTHR10629:SF52">
    <property type="entry name" value="DNA (CYTOSINE-5)-METHYLTRANSFERASE 1"/>
    <property type="match status" value="1"/>
</dbReference>
<keyword evidence="2 6" id="KW-0808">Transferase</keyword>
<dbReference type="PRINTS" id="PR00105">
    <property type="entry name" value="C5METTRFRASE"/>
</dbReference>
<dbReference type="Gene3D" id="3.90.120.10">
    <property type="entry name" value="DNA Methylase, subunit A, domain 2"/>
    <property type="match status" value="1"/>
</dbReference>
<feature type="active site" evidence="6">
    <location>
        <position position="105"/>
    </location>
</feature>
<comment type="similarity">
    <text evidence="6 7">Belongs to the class I-like SAM-binding methyltransferase superfamily. C5-methyltransferase family.</text>
</comment>
<sequence length="486" mass="55163">MSEWVNKKITKAKKRGYYRTVDLFAGCGGMSLGFDRAGFKSVAAIELNDKARDSHVLNFSQKVSCGYRSFSDIRTTPPEVAVEHLCVGGDSAETAVDVVVGGPPCQAFSRLGRAALWRLAGKDYAHASDDRAAYYLDYLRYITALKPLAFVMENVREIGKFVKKNIAEEIAVTAEALGYETRYALLNAAWYGVPQLRERMFIVGIRKEFGVFPEFPSIERKYNLPVGYSTARAGNGHAQVLSPCDHYVDHFKKKSRLQPAVSASEAFYDLPPITWHLDGRNGKGNKRDTSKFFDYLKRDSTFSKKMKEWPGFRSQEQFDGNVIRYTPRDYETFKRMPHGGMYPEALETANAIFIERIAEEEKKLGVKIKERSEKWNEVFKATVPPYKNNRYPNKFRKMWPDHPARTVPAHIGKDSYSHIHFDNEQARCISVREAARLQSFPDAFRIAGSMNAQLTQIGNAVPPLLAWAVAKALDDRLDKGFMNICR</sequence>
<evidence type="ECO:0000256" key="2">
    <source>
        <dbReference type="ARBA" id="ARBA00022679"/>
    </source>
</evidence>
<dbReference type="InterPro" id="IPR018117">
    <property type="entry name" value="C5_DNA_meth_AS"/>
</dbReference>
<dbReference type="NCBIfam" id="TIGR00675">
    <property type="entry name" value="dcm"/>
    <property type="match status" value="1"/>
</dbReference>
<evidence type="ECO:0000256" key="3">
    <source>
        <dbReference type="ARBA" id="ARBA00022691"/>
    </source>
</evidence>
<evidence type="ECO:0000256" key="4">
    <source>
        <dbReference type="ARBA" id="ARBA00022747"/>
    </source>
</evidence>
<dbReference type="EMBL" id="AP026709">
    <property type="protein sequence ID" value="BDQ38035.1"/>
    <property type="molecule type" value="Genomic_DNA"/>
</dbReference>
<accession>A0ABN6S7Y5</accession>
<dbReference type="SUPFAM" id="SSF53335">
    <property type="entry name" value="S-adenosyl-L-methionine-dependent methyltransferases"/>
    <property type="match status" value="1"/>
</dbReference>
<evidence type="ECO:0000313" key="10">
    <source>
        <dbReference type="Proteomes" id="UP001317742"/>
    </source>
</evidence>
<dbReference type="RefSeq" id="WP_281760543.1">
    <property type="nucleotide sequence ID" value="NZ_AP026709.1"/>
</dbReference>
<evidence type="ECO:0000256" key="6">
    <source>
        <dbReference type="PROSITE-ProRule" id="PRU01016"/>
    </source>
</evidence>
<keyword evidence="1 6" id="KW-0489">Methyltransferase</keyword>
<name>A0ABN6S7Y5_9BACT</name>
<proteinExistence type="inferred from homology"/>
<dbReference type="Pfam" id="PF00145">
    <property type="entry name" value="DNA_methylase"/>
    <property type="match status" value="1"/>
</dbReference>
<gene>
    <name evidence="9" type="ORF">SYK_23950</name>
</gene>
<organism evidence="9 10">
    <name type="scientific">Pseudodesulfovibrio nedwellii</name>
    <dbReference type="NCBI Taxonomy" id="2973072"/>
    <lineage>
        <taxon>Bacteria</taxon>
        <taxon>Pseudomonadati</taxon>
        <taxon>Thermodesulfobacteriota</taxon>
        <taxon>Desulfovibrionia</taxon>
        <taxon>Desulfovibrionales</taxon>
        <taxon>Desulfovibrionaceae</taxon>
    </lineage>
</organism>
<keyword evidence="4" id="KW-0680">Restriction system</keyword>
<dbReference type="PANTHER" id="PTHR10629">
    <property type="entry name" value="CYTOSINE-SPECIFIC METHYLTRANSFERASE"/>
    <property type="match status" value="1"/>
</dbReference>
<dbReference type="PROSITE" id="PS00094">
    <property type="entry name" value="C5_MTASE_1"/>
    <property type="match status" value="1"/>
</dbReference>
<dbReference type="PROSITE" id="PS00095">
    <property type="entry name" value="C5_MTASE_2"/>
    <property type="match status" value="1"/>
</dbReference>
<dbReference type="InterPro" id="IPR050390">
    <property type="entry name" value="C5-Methyltransferase"/>
</dbReference>
<reference evidence="9 10" key="1">
    <citation type="submission" date="2022-08" db="EMBL/GenBank/DDBJ databases">
        <title>Genome Sequence of the sulphate-reducing bacterium, Pseudodesulfovibrio sp. SYK.</title>
        <authorList>
            <person name="Kondo R."/>
            <person name="Kataoka T."/>
        </authorList>
    </citation>
    <scope>NUCLEOTIDE SEQUENCE [LARGE SCALE GENOMIC DNA]</scope>
    <source>
        <strain evidence="9 10">SYK</strain>
    </source>
</reference>
<dbReference type="InterPro" id="IPR029063">
    <property type="entry name" value="SAM-dependent_MTases_sf"/>
</dbReference>
<dbReference type="InterPro" id="IPR031303">
    <property type="entry name" value="C5_meth_CS"/>
</dbReference>
<dbReference type="InterPro" id="IPR001525">
    <property type="entry name" value="C5_MeTfrase"/>
</dbReference>
<comment type="catalytic activity">
    <reaction evidence="5 8">
        <text>a 2'-deoxycytidine in DNA + S-adenosyl-L-methionine = a 5-methyl-2'-deoxycytidine in DNA + S-adenosyl-L-homocysteine + H(+)</text>
        <dbReference type="Rhea" id="RHEA:13681"/>
        <dbReference type="Rhea" id="RHEA-COMP:11369"/>
        <dbReference type="Rhea" id="RHEA-COMP:11370"/>
        <dbReference type="ChEBI" id="CHEBI:15378"/>
        <dbReference type="ChEBI" id="CHEBI:57856"/>
        <dbReference type="ChEBI" id="CHEBI:59789"/>
        <dbReference type="ChEBI" id="CHEBI:85452"/>
        <dbReference type="ChEBI" id="CHEBI:85454"/>
        <dbReference type="EC" id="2.1.1.37"/>
    </reaction>
</comment>
<evidence type="ECO:0000256" key="1">
    <source>
        <dbReference type="ARBA" id="ARBA00022603"/>
    </source>
</evidence>
<evidence type="ECO:0000256" key="5">
    <source>
        <dbReference type="ARBA" id="ARBA00047422"/>
    </source>
</evidence>
<evidence type="ECO:0000256" key="8">
    <source>
        <dbReference type="RuleBase" id="RU000417"/>
    </source>
</evidence>
<evidence type="ECO:0000313" key="9">
    <source>
        <dbReference type="EMBL" id="BDQ38035.1"/>
    </source>
</evidence>